<evidence type="ECO:0000256" key="1">
    <source>
        <dbReference type="ARBA" id="ARBA00022801"/>
    </source>
</evidence>
<dbReference type="RefSeq" id="XP_018737140.1">
    <property type="nucleotide sequence ID" value="XM_018879202.1"/>
</dbReference>
<evidence type="ECO:0008006" key="5">
    <source>
        <dbReference type="Google" id="ProtNLM"/>
    </source>
</evidence>
<reference evidence="3 4" key="1">
    <citation type="submission" date="2016-02" db="EMBL/GenBank/DDBJ databases">
        <title>Complete genome sequence and transcriptome regulation of the pentose utilising yeast Sugiyamaella lignohabitans.</title>
        <authorList>
            <person name="Bellasio M."/>
            <person name="Peymann A."/>
            <person name="Valli M."/>
            <person name="Sipitzky M."/>
            <person name="Graf A."/>
            <person name="Sauer M."/>
            <person name="Marx H."/>
            <person name="Mattanovich D."/>
        </authorList>
    </citation>
    <scope>NUCLEOTIDE SEQUENCE [LARGE SCALE GENOMIC DNA]</scope>
    <source>
        <strain evidence="3 4">CBS 10342</strain>
    </source>
</reference>
<dbReference type="PANTHER" id="PTHR31956:SF8">
    <property type="entry name" value="ACID PHOSPHATASE PHOA (AFU_ORTHOLOGUE AFUA_1G03570)"/>
    <property type="match status" value="1"/>
</dbReference>
<dbReference type="OrthoDB" id="5135119at2759"/>
<dbReference type="GeneID" id="30034160"/>
<protein>
    <recommendedName>
        <fullName evidence="5">Acid phosphatase</fullName>
    </recommendedName>
</protein>
<proteinExistence type="predicted"/>
<evidence type="ECO:0000313" key="4">
    <source>
        <dbReference type="Proteomes" id="UP000189580"/>
    </source>
</evidence>
<organism evidence="3 4">
    <name type="scientific">Sugiyamaella lignohabitans</name>
    <dbReference type="NCBI Taxonomy" id="796027"/>
    <lineage>
        <taxon>Eukaryota</taxon>
        <taxon>Fungi</taxon>
        <taxon>Dikarya</taxon>
        <taxon>Ascomycota</taxon>
        <taxon>Saccharomycotina</taxon>
        <taxon>Dipodascomycetes</taxon>
        <taxon>Dipodascales</taxon>
        <taxon>Trichomonascaceae</taxon>
        <taxon>Sugiyamaella</taxon>
    </lineage>
</organism>
<dbReference type="GO" id="GO:0009395">
    <property type="term" value="P:phospholipid catabolic process"/>
    <property type="evidence" value="ECO:0007669"/>
    <property type="project" value="TreeGrafter"/>
</dbReference>
<dbReference type="InterPro" id="IPR007312">
    <property type="entry name" value="Phosphoesterase"/>
</dbReference>
<gene>
    <name evidence="3" type="ORF">AWJ20_2268</name>
</gene>
<dbReference type="KEGG" id="slb:AWJ20_2268"/>
<keyword evidence="1" id="KW-0378">Hydrolase</keyword>
<evidence type="ECO:0000256" key="2">
    <source>
        <dbReference type="SAM" id="SignalP"/>
    </source>
</evidence>
<keyword evidence="4" id="KW-1185">Reference proteome</keyword>
<feature type="signal peptide" evidence="2">
    <location>
        <begin position="1"/>
        <end position="17"/>
    </location>
</feature>
<sequence length="381" mass="42922">MLKLISLLIGFIAAVSGTPLFGILANPFAPKFSTIQPSNPEITTAAACAPTSNYKDIEYVCGNVFDRIYIIFLENADYMKAVEDCHLKKLQKKGITLCNYWALTHTSEPNYIAAVGGDYYGLDTDDFVRLPERVFSIVDLLEYRNISWAEYQEHMPFTGYQGFEYKNQCNGANDYVRKHNPLIMYDSVTNNARRLSNIKNFTELYSDVANRALPQWAFITCNMSNGGHDTTVAKAGEWAYNFLDQLLVDEYCFHKTLLVLTFDEVDRNPKNRVLALLLGDIPCDLQNTVDETYYDHYSLLSSVEANWDLPNLGRGDCGANTFEVIARTTGYKNKQVDTRFKFNALSPPGWLAESFISIPPPDLNGQGAGGPILPEIARVWQ</sequence>
<dbReference type="AlphaFoldDB" id="A0A167F095"/>
<feature type="chain" id="PRO_5007886040" description="Acid phosphatase" evidence="2">
    <location>
        <begin position="18"/>
        <end position="381"/>
    </location>
</feature>
<name>A0A167F095_9ASCO</name>
<dbReference type="GO" id="GO:0016788">
    <property type="term" value="F:hydrolase activity, acting on ester bonds"/>
    <property type="evidence" value="ECO:0007669"/>
    <property type="project" value="InterPro"/>
</dbReference>
<keyword evidence="2" id="KW-0732">Signal</keyword>
<dbReference type="PANTHER" id="PTHR31956">
    <property type="entry name" value="NON-SPECIFIC PHOSPHOLIPASE C4-RELATED"/>
    <property type="match status" value="1"/>
</dbReference>
<dbReference type="Gene3D" id="3.40.720.10">
    <property type="entry name" value="Alkaline Phosphatase, subunit A"/>
    <property type="match status" value="1"/>
</dbReference>
<dbReference type="Proteomes" id="UP000189580">
    <property type="component" value="Chromosome b"/>
</dbReference>
<dbReference type="EMBL" id="CP014503">
    <property type="protein sequence ID" value="ANB14663.1"/>
    <property type="molecule type" value="Genomic_DNA"/>
</dbReference>
<evidence type="ECO:0000313" key="3">
    <source>
        <dbReference type="EMBL" id="ANB14663.1"/>
    </source>
</evidence>
<dbReference type="InterPro" id="IPR017850">
    <property type="entry name" value="Alkaline_phosphatase_core_sf"/>
</dbReference>
<dbReference type="Pfam" id="PF04185">
    <property type="entry name" value="Phosphoesterase"/>
    <property type="match status" value="1"/>
</dbReference>
<accession>A0A167F095</accession>